<sequence>MSSAALLGSTALFLGTVVVAQLGQVLRVVGDLDLERAAITGRDVLAVVELLQEDLEEVAAGALVGVHLLHGLELHVRQGHHLIHARHGCGCRGLLGAGRLSSLGLGSGPAEPSHA</sequence>
<evidence type="ECO:0000313" key="2">
    <source>
        <dbReference type="EMBL" id="CAD9251451.1"/>
    </source>
</evidence>
<dbReference type="EMBL" id="HBGJ01015252">
    <property type="protein sequence ID" value="CAD9251451.1"/>
    <property type="molecule type" value="Transcribed_RNA"/>
</dbReference>
<gene>
    <name evidence="2" type="ORF">PPAR1163_LOCUS9813</name>
</gene>
<feature type="signal peptide" evidence="1">
    <location>
        <begin position="1"/>
        <end position="20"/>
    </location>
</feature>
<keyword evidence="1" id="KW-0732">Signal</keyword>
<name>A0A7S1XQD4_9STRA</name>
<organism evidence="2">
    <name type="scientific">Phaeomonas parva</name>
    <dbReference type="NCBI Taxonomy" id="124430"/>
    <lineage>
        <taxon>Eukaryota</taxon>
        <taxon>Sar</taxon>
        <taxon>Stramenopiles</taxon>
        <taxon>Ochrophyta</taxon>
        <taxon>Pinguiophyceae</taxon>
        <taxon>Pinguiochrysidales</taxon>
        <taxon>Pinguiochrysidaceae</taxon>
        <taxon>Phaeomonas</taxon>
    </lineage>
</organism>
<proteinExistence type="predicted"/>
<reference evidence="2" key="1">
    <citation type="submission" date="2021-01" db="EMBL/GenBank/DDBJ databases">
        <authorList>
            <person name="Corre E."/>
            <person name="Pelletier E."/>
            <person name="Niang G."/>
            <person name="Scheremetjew M."/>
            <person name="Finn R."/>
            <person name="Kale V."/>
            <person name="Holt S."/>
            <person name="Cochrane G."/>
            <person name="Meng A."/>
            <person name="Brown T."/>
            <person name="Cohen L."/>
        </authorList>
    </citation>
    <scope>NUCLEOTIDE SEQUENCE</scope>
    <source>
        <strain evidence="2">CCMP2877</strain>
    </source>
</reference>
<accession>A0A7S1XQD4</accession>
<dbReference type="AlphaFoldDB" id="A0A7S1XQD4"/>
<feature type="chain" id="PRO_5030974684" description="Secreted protein" evidence="1">
    <location>
        <begin position="21"/>
        <end position="115"/>
    </location>
</feature>
<evidence type="ECO:0000256" key="1">
    <source>
        <dbReference type="SAM" id="SignalP"/>
    </source>
</evidence>
<evidence type="ECO:0008006" key="3">
    <source>
        <dbReference type="Google" id="ProtNLM"/>
    </source>
</evidence>
<protein>
    <recommendedName>
        <fullName evidence="3">Secreted protein</fullName>
    </recommendedName>
</protein>